<gene>
    <name evidence="2" type="ORF">D1614_09110</name>
</gene>
<organism evidence="2 3">
    <name type="scientific">Maribellus luteus</name>
    <dbReference type="NCBI Taxonomy" id="2305463"/>
    <lineage>
        <taxon>Bacteria</taxon>
        <taxon>Pseudomonadati</taxon>
        <taxon>Bacteroidota</taxon>
        <taxon>Bacteroidia</taxon>
        <taxon>Marinilabiliales</taxon>
        <taxon>Prolixibacteraceae</taxon>
        <taxon>Maribellus</taxon>
    </lineage>
</organism>
<feature type="transmembrane region" description="Helical" evidence="1">
    <location>
        <begin position="138"/>
        <end position="157"/>
    </location>
</feature>
<dbReference type="GO" id="GO:0005886">
    <property type="term" value="C:plasma membrane"/>
    <property type="evidence" value="ECO:0007669"/>
    <property type="project" value="TreeGrafter"/>
</dbReference>
<feature type="transmembrane region" description="Helical" evidence="1">
    <location>
        <begin position="12"/>
        <end position="34"/>
    </location>
</feature>
<feature type="transmembrane region" description="Helical" evidence="1">
    <location>
        <begin position="234"/>
        <end position="254"/>
    </location>
</feature>
<dbReference type="EMBL" id="QWGR01000004">
    <property type="protein sequence ID" value="RIJ48927.1"/>
    <property type="molecule type" value="Genomic_DNA"/>
</dbReference>
<dbReference type="Pfam" id="PF13593">
    <property type="entry name" value="SBF_like"/>
    <property type="match status" value="1"/>
</dbReference>
<keyword evidence="3" id="KW-1185">Reference proteome</keyword>
<dbReference type="PANTHER" id="PTHR18640">
    <property type="entry name" value="SOLUTE CARRIER FAMILY 10 MEMBER 7"/>
    <property type="match status" value="1"/>
</dbReference>
<dbReference type="InterPro" id="IPR038770">
    <property type="entry name" value="Na+/solute_symporter_sf"/>
</dbReference>
<keyword evidence="1" id="KW-0812">Transmembrane</keyword>
<feature type="transmembrane region" description="Helical" evidence="1">
    <location>
        <begin position="74"/>
        <end position="96"/>
    </location>
</feature>
<feature type="transmembrane region" description="Helical" evidence="1">
    <location>
        <begin position="288"/>
        <end position="313"/>
    </location>
</feature>
<feature type="transmembrane region" description="Helical" evidence="1">
    <location>
        <begin position="108"/>
        <end position="131"/>
    </location>
</feature>
<comment type="caution">
    <text evidence="2">The sequence shown here is derived from an EMBL/GenBank/DDBJ whole genome shotgun (WGS) entry which is preliminary data.</text>
</comment>
<protein>
    <submittedName>
        <fullName evidence="2">Bile acid:sodium symporter</fullName>
    </submittedName>
</protein>
<dbReference type="RefSeq" id="WP_119437848.1">
    <property type="nucleotide sequence ID" value="NZ_QWGR01000004.1"/>
</dbReference>
<dbReference type="Gene3D" id="1.20.1530.20">
    <property type="match status" value="1"/>
</dbReference>
<feature type="transmembrane region" description="Helical" evidence="1">
    <location>
        <begin position="46"/>
        <end position="62"/>
    </location>
</feature>
<dbReference type="PIRSF" id="PIRSF026166">
    <property type="entry name" value="UCP026166"/>
    <property type="match status" value="1"/>
</dbReference>
<keyword evidence="1" id="KW-1133">Transmembrane helix</keyword>
<dbReference type="AlphaFoldDB" id="A0A399T418"/>
<sequence length="331" mass="36864">MSGRIRRIISTVIPDPFIAGILLMILLARIFPGIGAEGSVIELRQLIKYGITLLFFFYGLKLDPARLKHDLGNWRLHLVIQSITFLLFPFLLLLFYPLFRGSDQEILWLSVFFLAALPSTVSSSVVMVSIAGGNIPAAIFNASISGVIGIILTPAWMGLFLDQQAGSFSFGPVIRDLTLQVLVPVIVGLILHRYWGNWAIRNRKRISWFDKSVILAIVYRSFGDSFTNGIFTSIPVHSLLLLSAGVIALFFVVFEATKYLTRRLHLNREDRITVLFCGSKKSLVHGSVMVGVLFAGSTLGSLFLVPVMIYHAFQLFYIGVVAGKYGREIQH</sequence>
<feature type="transmembrane region" description="Helical" evidence="1">
    <location>
        <begin position="177"/>
        <end position="194"/>
    </location>
</feature>
<dbReference type="Proteomes" id="UP000265926">
    <property type="component" value="Unassembled WGS sequence"/>
</dbReference>
<dbReference type="PANTHER" id="PTHR18640:SF5">
    <property type="entry name" value="SODIUM_BILE ACID COTRANSPORTER 7"/>
    <property type="match status" value="1"/>
</dbReference>
<accession>A0A399T418</accession>
<dbReference type="OrthoDB" id="9792271at2"/>
<name>A0A399T418_9BACT</name>
<evidence type="ECO:0000313" key="2">
    <source>
        <dbReference type="EMBL" id="RIJ48927.1"/>
    </source>
</evidence>
<dbReference type="InterPro" id="IPR016833">
    <property type="entry name" value="Put_Na-Bile_cotransptr"/>
</dbReference>
<keyword evidence="1" id="KW-0472">Membrane</keyword>
<proteinExistence type="predicted"/>
<evidence type="ECO:0000256" key="1">
    <source>
        <dbReference type="SAM" id="Phobius"/>
    </source>
</evidence>
<reference evidence="2 3" key="1">
    <citation type="submission" date="2018-08" db="EMBL/GenBank/DDBJ databases">
        <title>Pallidiluteibacterium maritimus gen. nov., sp. nov., isolated from coastal sediment.</title>
        <authorList>
            <person name="Zhou L.Y."/>
        </authorList>
    </citation>
    <scope>NUCLEOTIDE SEQUENCE [LARGE SCALE GENOMIC DNA]</scope>
    <source>
        <strain evidence="2 3">XSD2</strain>
    </source>
</reference>
<evidence type="ECO:0000313" key="3">
    <source>
        <dbReference type="Proteomes" id="UP000265926"/>
    </source>
</evidence>